<name>A0A559JKN7_9BACL</name>
<gene>
    <name evidence="4" type="ORF">FPZ45_10440</name>
</gene>
<dbReference type="Pfam" id="PF01557">
    <property type="entry name" value="FAA_hydrolase"/>
    <property type="match status" value="1"/>
</dbReference>
<dbReference type="AlphaFoldDB" id="A0A559JKN7"/>
<dbReference type="EMBL" id="VNJJ01000005">
    <property type="protein sequence ID" value="TVY00443.1"/>
    <property type="molecule type" value="Genomic_DNA"/>
</dbReference>
<dbReference type="PANTHER" id="PTHR11820:SF7">
    <property type="entry name" value="ACYLPYRUVASE FAHD1, MITOCHONDRIAL"/>
    <property type="match status" value="1"/>
</dbReference>
<dbReference type="InterPro" id="IPR036663">
    <property type="entry name" value="Fumarylacetoacetase_C_sf"/>
</dbReference>
<dbReference type="Proteomes" id="UP000316330">
    <property type="component" value="Unassembled WGS sequence"/>
</dbReference>
<protein>
    <submittedName>
        <fullName evidence="4">Fumarylacetoacetate hydrolase family protein</fullName>
    </submittedName>
</protein>
<proteinExistence type="inferred from homology"/>
<dbReference type="GO" id="GO:0018773">
    <property type="term" value="F:acetylpyruvate hydrolase activity"/>
    <property type="evidence" value="ECO:0007669"/>
    <property type="project" value="TreeGrafter"/>
</dbReference>
<evidence type="ECO:0000256" key="2">
    <source>
        <dbReference type="ARBA" id="ARBA00022723"/>
    </source>
</evidence>
<dbReference type="GO" id="GO:0046872">
    <property type="term" value="F:metal ion binding"/>
    <property type="evidence" value="ECO:0007669"/>
    <property type="project" value="UniProtKB-KW"/>
</dbReference>
<accession>A0A559JKN7</accession>
<dbReference type="OrthoDB" id="9805307at2"/>
<dbReference type="RefSeq" id="WP_144701007.1">
    <property type="nucleotide sequence ID" value="NZ_VNJJ01000005.1"/>
</dbReference>
<dbReference type="PANTHER" id="PTHR11820">
    <property type="entry name" value="ACYLPYRUVASE"/>
    <property type="match status" value="1"/>
</dbReference>
<evidence type="ECO:0000313" key="5">
    <source>
        <dbReference type="Proteomes" id="UP000316330"/>
    </source>
</evidence>
<evidence type="ECO:0000256" key="1">
    <source>
        <dbReference type="ARBA" id="ARBA00010211"/>
    </source>
</evidence>
<comment type="caution">
    <text evidence="4">The sequence shown here is derived from an EMBL/GenBank/DDBJ whole genome shotgun (WGS) entry which is preliminary data.</text>
</comment>
<evidence type="ECO:0000313" key="4">
    <source>
        <dbReference type="EMBL" id="TVY00443.1"/>
    </source>
</evidence>
<organism evidence="4 5">
    <name type="scientific">Cohnella terricola</name>
    <dbReference type="NCBI Taxonomy" id="1289167"/>
    <lineage>
        <taxon>Bacteria</taxon>
        <taxon>Bacillati</taxon>
        <taxon>Bacillota</taxon>
        <taxon>Bacilli</taxon>
        <taxon>Bacillales</taxon>
        <taxon>Paenibacillaceae</taxon>
        <taxon>Cohnella</taxon>
    </lineage>
</organism>
<dbReference type="InterPro" id="IPR011234">
    <property type="entry name" value="Fumarylacetoacetase-like_C"/>
</dbReference>
<keyword evidence="5" id="KW-1185">Reference proteome</keyword>
<keyword evidence="4" id="KW-0378">Hydrolase</keyword>
<keyword evidence="2" id="KW-0479">Metal-binding</keyword>
<reference evidence="4 5" key="1">
    <citation type="submission" date="2019-07" db="EMBL/GenBank/DDBJ databases">
        <authorList>
            <person name="Kim J."/>
        </authorList>
    </citation>
    <scope>NUCLEOTIDE SEQUENCE [LARGE SCALE GENOMIC DNA]</scope>
    <source>
        <strain evidence="4 5">G13</strain>
    </source>
</reference>
<evidence type="ECO:0000259" key="3">
    <source>
        <dbReference type="Pfam" id="PF01557"/>
    </source>
</evidence>
<dbReference type="SUPFAM" id="SSF56529">
    <property type="entry name" value="FAH"/>
    <property type="match status" value="1"/>
</dbReference>
<comment type="similarity">
    <text evidence="1">Belongs to the FAH family.</text>
</comment>
<feature type="domain" description="Fumarylacetoacetase-like C-terminal" evidence="3">
    <location>
        <begin position="11"/>
        <end position="209"/>
    </location>
</feature>
<sequence>MNVNETDLRNIYCVGRNYRLHAAELGNEVPTSPMIFTKPTHAVIRMEDGLLKLPGSQGSIHYEAELVVAVGRPYEPGIRCDELFTAFTVGLDLTLRDVQERLKAKGQPWLAAKGFRNSAAFGKWLAFPGSTAIKEGDFAFRINDQEVQRGNANDMVFDLQLIADFVGTNYGLGVGDVLFTGTPAGVGALSDGDRLDVRWNEESLGRLTVAIAG</sequence>
<dbReference type="Gene3D" id="3.90.850.10">
    <property type="entry name" value="Fumarylacetoacetase-like, C-terminal domain"/>
    <property type="match status" value="1"/>
</dbReference>